<gene>
    <name evidence="3" type="ORF">ROLI_030730</name>
</gene>
<dbReference type="InterPro" id="IPR007844">
    <property type="entry name" value="AsmA"/>
</dbReference>
<evidence type="ECO:0000313" key="3">
    <source>
        <dbReference type="EMBL" id="WVX49977.1"/>
    </source>
</evidence>
<dbReference type="Proteomes" id="UP001318682">
    <property type="component" value="Chromosome"/>
</dbReference>
<evidence type="ECO:0000313" key="4">
    <source>
        <dbReference type="Proteomes" id="UP001318682"/>
    </source>
</evidence>
<proteinExistence type="predicted"/>
<feature type="domain" description="AsmA" evidence="2">
    <location>
        <begin position="3"/>
        <end position="170"/>
    </location>
</feature>
<accession>A0ABZ2BXT5</accession>
<evidence type="ECO:0000256" key="1">
    <source>
        <dbReference type="SAM" id="MobiDB-lite"/>
    </source>
</evidence>
<feature type="region of interest" description="Disordered" evidence="1">
    <location>
        <begin position="333"/>
        <end position="364"/>
    </location>
</feature>
<reference evidence="4" key="1">
    <citation type="submission" date="2024-01" db="EMBL/GenBank/DDBJ databases">
        <title>Roseobacter fucihabitans sp. nov., isolated from the brown alga Fucus spiralis.</title>
        <authorList>
            <person name="Hahnke S."/>
            <person name="Berger M."/>
            <person name="Schlingloff A."/>
            <person name="Athale I."/>
            <person name="Neumann-Schaal M."/>
            <person name="Adenaya A."/>
            <person name="Poehlein A."/>
            <person name="Daniel R."/>
            <person name="Pertersen J."/>
            <person name="Brinkhoff T."/>
        </authorList>
    </citation>
    <scope>NUCLEOTIDE SEQUENCE [LARGE SCALE GENOMIC DNA]</scope>
    <source>
        <strain evidence="4">B14</strain>
    </source>
</reference>
<dbReference type="InterPro" id="IPR052894">
    <property type="entry name" value="AsmA-related"/>
</dbReference>
<feature type="compositionally biased region" description="Polar residues" evidence="1">
    <location>
        <begin position="333"/>
        <end position="344"/>
    </location>
</feature>
<dbReference type="Pfam" id="PF05170">
    <property type="entry name" value="AsmA"/>
    <property type="match status" value="2"/>
</dbReference>
<feature type="domain" description="AsmA" evidence="2">
    <location>
        <begin position="267"/>
        <end position="536"/>
    </location>
</feature>
<dbReference type="EMBL" id="CP143423">
    <property type="protein sequence ID" value="WVX49977.1"/>
    <property type="molecule type" value="Genomic_DNA"/>
</dbReference>
<organism evidence="3 4">
    <name type="scientific">Roseobacter fucihabitans</name>
    <dbReference type="NCBI Taxonomy" id="1537242"/>
    <lineage>
        <taxon>Bacteria</taxon>
        <taxon>Pseudomonadati</taxon>
        <taxon>Pseudomonadota</taxon>
        <taxon>Alphaproteobacteria</taxon>
        <taxon>Rhodobacterales</taxon>
        <taxon>Roseobacteraceae</taxon>
        <taxon>Roseobacter</taxon>
    </lineage>
</organism>
<name>A0ABZ2BXT5_9RHOB</name>
<feature type="compositionally biased region" description="Low complexity" evidence="1">
    <location>
        <begin position="347"/>
        <end position="362"/>
    </location>
</feature>
<evidence type="ECO:0000259" key="2">
    <source>
        <dbReference type="Pfam" id="PF05170"/>
    </source>
</evidence>
<protein>
    <recommendedName>
        <fullName evidence="2">AsmA domain-containing protein</fullName>
    </recommendedName>
</protein>
<keyword evidence="4" id="KW-1185">Reference proteome</keyword>
<dbReference type="RefSeq" id="WP_187432109.1">
    <property type="nucleotide sequence ID" value="NZ_CP143423.1"/>
</dbReference>
<dbReference type="PANTHER" id="PTHR30441:SF4">
    <property type="entry name" value="PROTEIN ASMA"/>
    <property type="match status" value="1"/>
</dbReference>
<dbReference type="PANTHER" id="PTHR30441">
    <property type="entry name" value="DUF748 DOMAIN-CONTAINING PROTEIN"/>
    <property type="match status" value="1"/>
</dbReference>
<sequence>MKWILRLVVLLVVLAGVAVVSVLLLPAERIARIATDQLSAATGRDVSISGDVGLTFWPVLGARVQGLSIGNTDWAEADAMFEADQVAIGVEAMSLLGGDIRITNIEAESPVIQLEQRADGRANWVFSEAAVTQAEPSSAAPATPETTARGFSIERVKITNASFVYNAEGSPLQSYDDVDMTLDWPDPAGKADIALSLQPADARVNINAGIDGFAVFLAGQTQTLRADVQTDAGTLSFTGKGSISGAVDGTLLLKTDDSGAFLRAAGVPGVALPDTLGRRIDLKTALTLTSDLRLALRDLAVDLGGNKLSGAADVILSAVPQINAQLDVGNLVLPQSETPSTGANETGAASPAPANSPAAGSGWPKTPLDASGLAAFNGEIALSADSIDLGQFKLGATRALLRNDRSRMVFELRDVQAYGGTVTGEFVMNNRSGLSIGGGLTANGIQMQPLLSDAADINRLTGDGTVRLTFLGSGGSVDAIMRSLSGDGSLTVGRGTILGIDLDRLMRSGDAGAGTTVFDSLNATWSIAAGVLRNSDLLLQLKNYQASGAGEVGLGTQTVDFTATPVALRANSGQGISIPVRFTGPWSDVKIRPDLEAAFDAELDAKADELEARAKEKLSDKLGIETQEGQSTEDAVKDELKNKLLQKLFD</sequence>